<dbReference type="GeneID" id="59373048"/>
<evidence type="ECO:0000313" key="4">
    <source>
        <dbReference type="Proteomes" id="UP000623687"/>
    </source>
</evidence>
<feature type="compositionally biased region" description="Acidic residues" evidence="2">
    <location>
        <begin position="747"/>
        <end position="764"/>
    </location>
</feature>
<evidence type="ECO:0008006" key="5">
    <source>
        <dbReference type="Google" id="ProtNLM"/>
    </source>
</evidence>
<keyword evidence="1" id="KW-0175">Coiled coil</keyword>
<comment type="caution">
    <text evidence="3">The sequence shown here is derived from an EMBL/GenBank/DDBJ whole genome shotgun (WGS) entry which is preliminary data.</text>
</comment>
<gene>
    <name evidence="3" type="ORF">PC9H_003230</name>
</gene>
<dbReference type="OrthoDB" id="3222020at2759"/>
<feature type="region of interest" description="Disordered" evidence="2">
    <location>
        <begin position="684"/>
        <end position="786"/>
    </location>
</feature>
<evidence type="ECO:0000256" key="2">
    <source>
        <dbReference type="SAM" id="MobiDB-lite"/>
    </source>
</evidence>
<sequence>MNPTQSDPAAAASTIARLEPAANQALQTAEQAITAVASRKSSGKDGKAAAKKIISGARQVLPILTVISEVHPIAKGVIGIFAALVEMEANRQNNNLQIAVVYHSMTITMHTLRYLGALLDQVDEVVDDLQDTLSEMTRTMEEFGNLVNTYYRYSAKHAIFRILRSQEYKEQLEEINQTFARLKDDMRMILEARTMVSTFDTHEQVQTVSTNINTVIQMLGAIGAKEQKAEEYSKAHGGAGNIIQDDALLAKVAEILGEKLPPQIKAALRKDMQDILEHDRTQFKFALQAASDNIEESVARSEMAIIKHLDAGPHELIDDPDVKALWQGMPSFLPELHKWRTSVKVRPFVDALHEYFQRQYAMKKQETGSAPDDAWTLKYLAKVMYHPAIGNAIDEDGSGFVSVHELNHFLEKRPVKSWTVPETLVFWAVVWPQSNAFYYADIAHCLKTIRTLINRRKVTDAFKDYLEVLGYLDVVVESLDDVEDEDGDGLTALLDAYVEAKDAEIITFLKETQYRISDTSTLEYIVGQRIELVLAPLLGHILMEHMNIIQGLRKGQQPDDEIIGSMCETCASIFVAFYERFEELQRGWKQQKVDVHLYTDSFANGLFTAIYKADADGFSQLTGDVDEYDEVFSDEEEEDEESSEATAVEDKTDQLLQMVSDLTTKMSGMEARLANMEKILAGGGGQLGPAGQKNRSSPNVKVAKAGKPISSGMSGRGKAGDDDGDDDDDDEAGIYSRGKPGKPAKYDDDDNDDDNDDNNDSEGDNDGRRSDGDDDDNDDDDDDDDD</sequence>
<dbReference type="PROSITE" id="PS00018">
    <property type="entry name" value="EF_HAND_1"/>
    <property type="match status" value="1"/>
</dbReference>
<feature type="coiled-coil region" evidence="1">
    <location>
        <begin position="119"/>
        <end position="192"/>
    </location>
</feature>
<name>A0A8H7A1H2_PLEOS</name>
<dbReference type="InterPro" id="IPR018247">
    <property type="entry name" value="EF_Hand_1_Ca_BS"/>
</dbReference>
<dbReference type="AlphaFoldDB" id="A0A8H7A1H2"/>
<reference evidence="3" key="1">
    <citation type="submission" date="2019-07" db="EMBL/GenBank/DDBJ databases">
        <authorList>
            <person name="Palmer J.M."/>
        </authorList>
    </citation>
    <scope>NUCLEOTIDE SEQUENCE</scope>
    <source>
        <strain evidence="3">PC9</strain>
    </source>
</reference>
<dbReference type="Proteomes" id="UP000623687">
    <property type="component" value="Unassembled WGS sequence"/>
</dbReference>
<dbReference type="VEuPathDB" id="FungiDB:PC9H_003230"/>
<keyword evidence="4" id="KW-1185">Reference proteome</keyword>
<evidence type="ECO:0000256" key="1">
    <source>
        <dbReference type="SAM" id="Coils"/>
    </source>
</evidence>
<proteinExistence type="predicted"/>
<feature type="compositionally biased region" description="Acidic residues" evidence="2">
    <location>
        <begin position="722"/>
        <end position="732"/>
    </location>
</feature>
<protein>
    <recommendedName>
        <fullName evidence="5">EF-hand domain-containing protein</fullName>
    </recommendedName>
</protein>
<feature type="compositionally biased region" description="Acidic residues" evidence="2">
    <location>
        <begin position="772"/>
        <end position="786"/>
    </location>
</feature>
<organism evidence="3 4">
    <name type="scientific">Pleurotus ostreatus</name>
    <name type="common">Oyster mushroom</name>
    <name type="synonym">White-rot fungus</name>
    <dbReference type="NCBI Taxonomy" id="5322"/>
    <lineage>
        <taxon>Eukaryota</taxon>
        <taxon>Fungi</taxon>
        <taxon>Dikarya</taxon>
        <taxon>Basidiomycota</taxon>
        <taxon>Agaricomycotina</taxon>
        <taxon>Agaricomycetes</taxon>
        <taxon>Agaricomycetidae</taxon>
        <taxon>Agaricales</taxon>
        <taxon>Pleurotineae</taxon>
        <taxon>Pleurotaceae</taxon>
        <taxon>Pleurotus</taxon>
    </lineage>
</organism>
<accession>A0A8H7A1H2</accession>
<dbReference type="RefSeq" id="XP_036634296.1">
    <property type="nucleotide sequence ID" value="XM_036772823.1"/>
</dbReference>
<evidence type="ECO:0000313" key="3">
    <source>
        <dbReference type="EMBL" id="KAF7436397.1"/>
    </source>
</evidence>
<dbReference type="EMBL" id="JACETU010000002">
    <property type="protein sequence ID" value="KAF7436397.1"/>
    <property type="molecule type" value="Genomic_DNA"/>
</dbReference>